<evidence type="ECO:0008006" key="11">
    <source>
        <dbReference type="Google" id="ProtNLM"/>
    </source>
</evidence>
<dbReference type="Proteomes" id="UP001156218">
    <property type="component" value="Chromosome"/>
</dbReference>
<reference evidence="5 10" key="3">
    <citation type="submission" date="2021-06" db="EMBL/GenBank/DDBJ databases">
        <title>Interrogation of the integrated mobile genetic elements in gut-associated Bacteroides with a consensus prediction approach.</title>
        <authorList>
            <person name="Campbell D.E."/>
            <person name="Leigh J.R."/>
            <person name="Kim T."/>
            <person name="England W."/>
            <person name="Whitaker R.J."/>
            <person name="Degnan P.H."/>
        </authorList>
    </citation>
    <scope>NUCLEOTIDE SEQUENCE [LARGE SCALE GENOMIC DNA]</scope>
    <source>
        <strain evidence="5 10">WAL8669</strain>
    </source>
</reference>
<dbReference type="Proteomes" id="UP000436858">
    <property type="component" value="Unassembled WGS sequence"/>
</dbReference>
<dbReference type="EMBL" id="WCSB01000003">
    <property type="protein sequence ID" value="KAB4454203.1"/>
    <property type="molecule type" value="Genomic_DNA"/>
</dbReference>
<gene>
    <name evidence="4" type="ORF">DW780_21015</name>
    <name evidence="3" type="ORF">GAN91_23775</name>
    <name evidence="2" type="ORF">GAN93_04945</name>
    <name evidence="1" type="ORF">GAO51_03560</name>
    <name evidence="5" type="ORF">KQP68_07675</name>
</gene>
<name>A0A139KFR8_BACT4</name>
<dbReference type="Proteomes" id="UP000440614">
    <property type="component" value="Unassembled WGS sequence"/>
</dbReference>
<dbReference type="EMBL" id="WCSY01000002">
    <property type="protein sequence ID" value="KAB4315671.1"/>
    <property type="molecule type" value="Genomic_DNA"/>
</dbReference>
<proteinExistence type="predicted"/>
<evidence type="ECO:0000313" key="9">
    <source>
        <dbReference type="Proteomes" id="UP000460317"/>
    </source>
</evidence>
<evidence type="ECO:0000313" key="1">
    <source>
        <dbReference type="EMBL" id="KAB4315671.1"/>
    </source>
</evidence>
<evidence type="ECO:0000313" key="2">
    <source>
        <dbReference type="EMBL" id="KAB4454203.1"/>
    </source>
</evidence>
<organism evidence="1 8">
    <name type="scientific">Bacteroides thetaiotaomicron</name>
    <dbReference type="NCBI Taxonomy" id="818"/>
    <lineage>
        <taxon>Bacteria</taxon>
        <taxon>Pseudomonadati</taxon>
        <taxon>Bacteroidota</taxon>
        <taxon>Bacteroidia</taxon>
        <taxon>Bacteroidales</taxon>
        <taxon>Bacteroidaceae</taxon>
        <taxon>Bacteroides</taxon>
    </lineage>
</organism>
<evidence type="ECO:0000313" key="7">
    <source>
        <dbReference type="Proteomes" id="UP000436858"/>
    </source>
</evidence>
<sequence length="140" mass="16310">MNTIKTLLLLSFSILLFNCSDEEDKKTEKEFIFSASELKQTEWEGEFLYLTNGEIDSKGSIKIVFYTEKKGVCEYKFDYHIDPETISFEYEISDKFMYIDGPLPIHGNWIQQKYNGNSLEIADSKAAFTNSRMIKLTRVN</sequence>
<reference evidence="7 8" key="2">
    <citation type="journal article" date="2019" name="Nat. Med.">
        <title>A library of human gut bacterial isolates paired with longitudinal multiomics data enables mechanistic microbiome research.</title>
        <authorList>
            <person name="Poyet M."/>
            <person name="Groussin M."/>
            <person name="Gibbons S.M."/>
            <person name="Avila-Pacheco J."/>
            <person name="Jiang X."/>
            <person name="Kearney S.M."/>
            <person name="Perrotta A.R."/>
            <person name="Berdy B."/>
            <person name="Zhao S."/>
            <person name="Lieberman T.D."/>
            <person name="Swanson P.K."/>
            <person name="Smith M."/>
            <person name="Roesemann S."/>
            <person name="Alexander J.E."/>
            <person name="Rich S.A."/>
            <person name="Livny J."/>
            <person name="Vlamakis H."/>
            <person name="Clish C."/>
            <person name="Bullock K."/>
            <person name="Deik A."/>
            <person name="Scott J."/>
            <person name="Pierce K.A."/>
            <person name="Xavier R.J."/>
            <person name="Alm E.J."/>
        </authorList>
    </citation>
    <scope>NUCLEOTIDE SEQUENCE [LARGE SCALE GENOMIC DNA]</scope>
    <source>
        <strain evidence="3 7">BIOML-A162</strain>
        <strain evidence="2 9">BIOML-A165</strain>
        <strain evidence="1 8">BIOML-A188</strain>
    </source>
</reference>
<dbReference type="AlphaFoldDB" id="A0A139KFR8"/>
<evidence type="ECO:0000313" key="5">
    <source>
        <dbReference type="EMBL" id="UYU68149.1"/>
    </source>
</evidence>
<dbReference type="EMBL" id="WCRY01000034">
    <property type="protein sequence ID" value="KAB4473626.1"/>
    <property type="molecule type" value="Genomic_DNA"/>
</dbReference>
<accession>A0A139KFR8</accession>
<dbReference type="RefSeq" id="WP_011108829.1">
    <property type="nucleotide sequence ID" value="NZ_CABJDH010000017.1"/>
</dbReference>
<dbReference type="EMBL" id="CP083680">
    <property type="protein sequence ID" value="UYU68149.1"/>
    <property type="molecule type" value="Genomic_DNA"/>
</dbReference>
<evidence type="ECO:0000313" key="8">
    <source>
        <dbReference type="Proteomes" id="UP000440614"/>
    </source>
</evidence>
<dbReference type="GeneID" id="60924618"/>
<dbReference type="EMBL" id="QSJP01000023">
    <property type="protein sequence ID" value="RHD83398.1"/>
    <property type="molecule type" value="Genomic_DNA"/>
</dbReference>
<evidence type="ECO:0000313" key="4">
    <source>
        <dbReference type="EMBL" id="RHD83398.1"/>
    </source>
</evidence>
<evidence type="ECO:0000313" key="10">
    <source>
        <dbReference type="Proteomes" id="UP001156218"/>
    </source>
</evidence>
<dbReference type="Proteomes" id="UP000284785">
    <property type="component" value="Unassembled WGS sequence"/>
</dbReference>
<dbReference type="Proteomes" id="UP000460317">
    <property type="component" value="Unassembled WGS sequence"/>
</dbReference>
<evidence type="ECO:0000313" key="3">
    <source>
        <dbReference type="EMBL" id="KAB4473626.1"/>
    </source>
</evidence>
<evidence type="ECO:0000313" key="6">
    <source>
        <dbReference type="Proteomes" id="UP000284785"/>
    </source>
</evidence>
<reference evidence="4 6" key="1">
    <citation type="submission" date="2018-08" db="EMBL/GenBank/DDBJ databases">
        <title>A genome reference for cultivated species of the human gut microbiota.</title>
        <authorList>
            <person name="Zou Y."/>
            <person name="Xue W."/>
            <person name="Luo G."/>
        </authorList>
    </citation>
    <scope>NUCLEOTIDE SEQUENCE [LARGE SCALE GENOMIC DNA]</scope>
    <source>
        <strain evidence="4 6">AM30-26</strain>
    </source>
</reference>
<protein>
    <recommendedName>
        <fullName evidence="11">Lipocalin-like domain-containing protein</fullName>
    </recommendedName>
</protein>